<dbReference type="InterPro" id="IPR025341">
    <property type="entry name" value="DUF4247"/>
</dbReference>
<evidence type="ECO:0000313" key="4">
    <source>
        <dbReference type="Proteomes" id="UP001183619"/>
    </source>
</evidence>
<keyword evidence="4" id="KW-1185">Reference proteome</keyword>
<feature type="transmembrane region" description="Helical" evidence="2">
    <location>
        <begin position="21"/>
        <end position="41"/>
    </location>
</feature>
<evidence type="ECO:0000256" key="2">
    <source>
        <dbReference type="SAM" id="Phobius"/>
    </source>
</evidence>
<feature type="region of interest" description="Disordered" evidence="1">
    <location>
        <begin position="139"/>
        <end position="159"/>
    </location>
</feature>
<evidence type="ECO:0008006" key="5">
    <source>
        <dbReference type="Google" id="ProtNLM"/>
    </source>
</evidence>
<keyword evidence="2" id="KW-0812">Transmembrane</keyword>
<dbReference type="Proteomes" id="UP001183619">
    <property type="component" value="Unassembled WGS sequence"/>
</dbReference>
<organism evidence="3 4">
    <name type="scientific">Corynebacterium felinum</name>
    <dbReference type="NCBI Taxonomy" id="131318"/>
    <lineage>
        <taxon>Bacteria</taxon>
        <taxon>Bacillati</taxon>
        <taxon>Actinomycetota</taxon>
        <taxon>Actinomycetes</taxon>
        <taxon>Mycobacteriales</taxon>
        <taxon>Corynebacteriaceae</taxon>
        <taxon>Corynebacterium</taxon>
    </lineage>
</organism>
<protein>
    <recommendedName>
        <fullName evidence="5">DUF4247 domain-containing protein</fullName>
    </recommendedName>
</protein>
<comment type="caution">
    <text evidence="3">The sequence shown here is derived from an EMBL/GenBank/DDBJ whole genome shotgun (WGS) entry which is preliminary data.</text>
</comment>
<sequence length="159" mass="17497">MNAKENSHNESTVKLQQRAVALFNIGVLFIVAGIAAFQLALEMNAEAPATKVAKDCQFVKREFMVSFYTCPGSVDEWINTIDGNPELQQMATDHETNTVYLRREKYVFSVKDNGDGTSQVTVEDHQRLNSGTFVHLGPYFRPSSPRSSSGGDSGGFGVK</sequence>
<evidence type="ECO:0000313" key="3">
    <source>
        <dbReference type="EMBL" id="MDR7354847.1"/>
    </source>
</evidence>
<dbReference type="RefSeq" id="WP_277103887.1">
    <property type="nucleotide sequence ID" value="NZ_BAAAJS010000027.1"/>
</dbReference>
<gene>
    <name evidence="3" type="ORF">J2S37_001385</name>
</gene>
<keyword evidence="2" id="KW-1133">Transmembrane helix</keyword>
<reference evidence="3 4" key="1">
    <citation type="submission" date="2023-07" db="EMBL/GenBank/DDBJ databases">
        <title>Sequencing the genomes of 1000 actinobacteria strains.</title>
        <authorList>
            <person name="Klenk H.-P."/>
        </authorList>
    </citation>
    <scope>NUCLEOTIDE SEQUENCE [LARGE SCALE GENOMIC DNA]</scope>
    <source>
        <strain evidence="3 4">DSM 44508</strain>
    </source>
</reference>
<evidence type="ECO:0000256" key="1">
    <source>
        <dbReference type="SAM" id="MobiDB-lite"/>
    </source>
</evidence>
<accession>A0ABU2B8A1</accession>
<dbReference type="Pfam" id="PF14042">
    <property type="entry name" value="DUF4247"/>
    <property type="match status" value="1"/>
</dbReference>
<proteinExistence type="predicted"/>
<keyword evidence="2" id="KW-0472">Membrane</keyword>
<dbReference type="EMBL" id="JAVDYF010000001">
    <property type="protein sequence ID" value="MDR7354847.1"/>
    <property type="molecule type" value="Genomic_DNA"/>
</dbReference>
<name>A0ABU2B8A1_9CORY</name>
<feature type="compositionally biased region" description="Low complexity" evidence="1">
    <location>
        <begin position="139"/>
        <end position="150"/>
    </location>
</feature>